<evidence type="ECO:0000256" key="8">
    <source>
        <dbReference type="ARBA" id="ARBA00022989"/>
    </source>
</evidence>
<dbReference type="SUPFAM" id="SSF81514">
    <property type="entry name" value="Subunit X (non-heme 7 kDa protein) of cytochrome bc1 complex (Ubiquinol-cytochrome c reductase)"/>
    <property type="match status" value="1"/>
</dbReference>
<dbReference type="Gene3D" id="1.20.5.260">
    <property type="entry name" value="Cytochrome b-c1 complex subunit 9"/>
    <property type="match status" value="1"/>
</dbReference>
<keyword evidence="3" id="KW-0813">Transport</keyword>
<reference evidence="13" key="1">
    <citation type="journal article" date="2020" name="G3 (Bethesda)">
        <title>High-Quality Assemblies for Three Invasive Social Wasps from the &lt;i&gt;Vespula&lt;/i&gt; Genus.</title>
        <authorList>
            <person name="Harrop T.W.R."/>
            <person name="Guhlin J."/>
            <person name="McLaughlin G.M."/>
            <person name="Permina E."/>
            <person name="Stockwell P."/>
            <person name="Gilligan J."/>
            <person name="Le Lec M.F."/>
            <person name="Gruber M.A.M."/>
            <person name="Quinn O."/>
            <person name="Lovegrove M."/>
            <person name="Duncan E.J."/>
            <person name="Remnant E.J."/>
            <person name="Van Eeckhoven J."/>
            <person name="Graham B."/>
            <person name="Knapp R.A."/>
            <person name="Langford K.W."/>
            <person name="Kronenberg Z."/>
            <person name="Press M.O."/>
            <person name="Eacker S.M."/>
            <person name="Wilson-Rankin E.E."/>
            <person name="Purcell J."/>
            <person name="Lester P.J."/>
            <person name="Dearden P.K."/>
        </authorList>
    </citation>
    <scope>NUCLEOTIDE SEQUENCE</scope>
    <source>
        <strain evidence="13">Linc-1</strain>
    </source>
</reference>
<proteinExistence type="inferred from homology"/>
<evidence type="ECO:0000256" key="1">
    <source>
        <dbReference type="ARBA" id="ARBA00004434"/>
    </source>
</evidence>
<dbReference type="InterPro" id="IPR008027">
    <property type="entry name" value="QCR9"/>
</dbReference>
<gene>
    <name evidence="13" type="ORF">HZH68_004128</name>
</gene>
<evidence type="ECO:0000256" key="6">
    <source>
        <dbReference type="ARBA" id="ARBA00022792"/>
    </source>
</evidence>
<dbReference type="FunFam" id="1.20.5.260:FF:000001">
    <property type="entry name" value="Cytochrome b-c1 complex subunit 9"/>
    <property type="match status" value="1"/>
</dbReference>
<dbReference type="EMBL" id="JACSDZ010000003">
    <property type="protein sequence ID" value="KAF7409747.1"/>
    <property type="molecule type" value="Genomic_DNA"/>
</dbReference>
<organism evidence="13 14">
    <name type="scientific">Vespula germanica</name>
    <name type="common">German yellow jacket</name>
    <name type="synonym">Paravespula germanica</name>
    <dbReference type="NCBI Taxonomy" id="30212"/>
    <lineage>
        <taxon>Eukaryota</taxon>
        <taxon>Metazoa</taxon>
        <taxon>Ecdysozoa</taxon>
        <taxon>Arthropoda</taxon>
        <taxon>Hexapoda</taxon>
        <taxon>Insecta</taxon>
        <taxon>Pterygota</taxon>
        <taxon>Neoptera</taxon>
        <taxon>Endopterygota</taxon>
        <taxon>Hymenoptera</taxon>
        <taxon>Apocrita</taxon>
        <taxon>Aculeata</taxon>
        <taxon>Vespoidea</taxon>
        <taxon>Vespidae</taxon>
        <taxon>Vespinae</taxon>
        <taxon>Vespula</taxon>
    </lineage>
</organism>
<accession>A0A834KNB5</accession>
<dbReference type="PANTHER" id="PTHR12980">
    <property type="entry name" value="UBIQUINOL-CYTOCHROME C REDUCTASE COMPLEX, SUBUNIT X"/>
    <property type="match status" value="1"/>
</dbReference>
<keyword evidence="10" id="KW-0472">Membrane</keyword>
<evidence type="ECO:0000313" key="14">
    <source>
        <dbReference type="Proteomes" id="UP000617340"/>
    </source>
</evidence>
<dbReference type="GO" id="GO:0045275">
    <property type="term" value="C:respiratory chain complex III"/>
    <property type="evidence" value="ECO:0007669"/>
    <property type="project" value="InterPro"/>
</dbReference>
<keyword evidence="9" id="KW-0496">Mitochondrion</keyword>
<keyword evidence="4" id="KW-0679">Respiratory chain</keyword>
<keyword evidence="14" id="KW-1185">Reference proteome</keyword>
<evidence type="ECO:0000256" key="11">
    <source>
        <dbReference type="ARBA" id="ARBA00068509"/>
    </source>
</evidence>
<evidence type="ECO:0000313" key="13">
    <source>
        <dbReference type="EMBL" id="KAF7409747.1"/>
    </source>
</evidence>
<dbReference type="GO" id="GO:0006122">
    <property type="term" value="P:mitochondrial electron transport, ubiquinol to cytochrome c"/>
    <property type="evidence" value="ECO:0007669"/>
    <property type="project" value="InterPro"/>
</dbReference>
<evidence type="ECO:0000256" key="4">
    <source>
        <dbReference type="ARBA" id="ARBA00022660"/>
    </source>
</evidence>
<evidence type="ECO:0000256" key="10">
    <source>
        <dbReference type="ARBA" id="ARBA00023136"/>
    </source>
</evidence>
<comment type="similarity">
    <text evidence="2">Belongs to the UQCR10/QCR9 family.</text>
</comment>
<keyword evidence="8" id="KW-1133">Transmembrane helix</keyword>
<evidence type="ECO:0000256" key="7">
    <source>
        <dbReference type="ARBA" id="ARBA00022982"/>
    </source>
</evidence>
<sequence>MIRRLLYRYVFKRTSTYVLGIVVTSMFFERTYDYLCESIFQWINDGRLWMHIKHQYENPPLVQNVENKELSPGLKDNLKKKVSIEKKIDSVQ</sequence>
<keyword evidence="5" id="KW-0812">Transmembrane</keyword>
<dbReference type="GO" id="GO:0005743">
    <property type="term" value="C:mitochondrial inner membrane"/>
    <property type="evidence" value="ECO:0007669"/>
    <property type="project" value="UniProtKB-SubCell"/>
</dbReference>
<comment type="caution">
    <text evidence="13">The sequence shown here is derived from an EMBL/GenBank/DDBJ whole genome shotgun (WGS) entry which is preliminary data.</text>
</comment>
<dbReference type="InterPro" id="IPR036656">
    <property type="entry name" value="QCR9_sf"/>
</dbReference>
<name>A0A834KNB5_VESGE</name>
<dbReference type="PANTHER" id="PTHR12980:SF0">
    <property type="entry name" value="CYTOCHROME B-C1 COMPLEX SUBUNIT 9"/>
    <property type="match status" value="1"/>
</dbReference>
<dbReference type="AlphaFoldDB" id="A0A834KNB5"/>
<comment type="subcellular location">
    <subcellularLocation>
        <location evidence="1">Mitochondrion inner membrane</location>
        <topology evidence="1">Single-pass membrane protein</topology>
    </subcellularLocation>
</comment>
<keyword evidence="7" id="KW-0249">Electron transport</keyword>
<dbReference type="Proteomes" id="UP000617340">
    <property type="component" value="Unassembled WGS sequence"/>
</dbReference>
<keyword evidence="6" id="KW-0999">Mitochondrion inner membrane</keyword>
<evidence type="ECO:0000256" key="2">
    <source>
        <dbReference type="ARBA" id="ARBA00007856"/>
    </source>
</evidence>
<protein>
    <recommendedName>
        <fullName evidence="11">Cytochrome b-c1 complex subunit 9</fullName>
    </recommendedName>
    <alternativeName>
        <fullName evidence="12">Complex III subunit X</fullName>
    </alternativeName>
</protein>
<evidence type="ECO:0000256" key="3">
    <source>
        <dbReference type="ARBA" id="ARBA00022448"/>
    </source>
</evidence>
<dbReference type="Pfam" id="PF05365">
    <property type="entry name" value="UCR_UQCRX_QCR9"/>
    <property type="match status" value="1"/>
</dbReference>
<evidence type="ECO:0000256" key="12">
    <source>
        <dbReference type="ARBA" id="ARBA00076299"/>
    </source>
</evidence>
<evidence type="ECO:0000256" key="5">
    <source>
        <dbReference type="ARBA" id="ARBA00022692"/>
    </source>
</evidence>
<evidence type="ECO:0000256" key="9">
    <source>
        <dbReference type="ARBA" id="ARBA00023128"/>
    </source>
</evidence>